<name>A0AAD4GA92_BOLED</name>
<comment type="caution">
    <text evidence="1">The sequence shown here is derived from an EMBL/GenBank/DDBJ whole genome shotgun (WGS) entry which is preliminary data.</text>
</comment>
<dbReference type="Proteomes" id="UP001194468">
    <property type="component" value="Unassembled WGS sequence"/>
</dbReference>
<dbReference type="AlphaFoldDB" id="A0AAD4GA92"/>
<gene>
    <name evidence="1" type="ORF">L210DRAFT_3411579</name>
</gene>
<dbReference type="EMBL" id="WHUW01000032">
    <property type="protein sequence ID" value="KAF8433741.1"/>
    <property type="molecule type" value="Genomic_DNA"/>
</dbReference>
<accession>A0AAD4GA92</accession>
<protein>
    <submittedName>
        <fullName evidence="1">Uncharacterized protein</fullName>
    </submittedName>
</protein>
<reference evidence="1" key="2">
    <citation type="journal article" date="2020" name="Nat. Commun.">
        <title>Large-scale genome sequencing of mycorrhizal fungi provides insights into the early evolution of symbiotic traits.</title>
        <authorList>
            <person name="Miyauchi S."/>
            <person name="Kiss E."/>
            <person name="Kuo A."/>
            <person name="Drula E."/>
            <person name="Kohler A."/>
            <person name="Sanchez-Garcia M."/>
            <person name="Morin E."/>
            <person name="Andreopoulos B."/>
            <person name="Barry K.W."/>
            <person name="Bonito G."/>
            <person name="Buee M."/>
            <person name="Carver A."/>
            <person name="Chen C."/>
            <person name="Cichocki N."/>
            <person name="Clum A."/>
            <person name="Culley D."/>
            <person name="Crous P.W."/>
            <person name="Fauchery L."/>
            <person name="Girlanda M."/>
            <person name="Hayes R.D."/>
            <person name="Keri Z."/>
            <person name="LaButti K."/>
            <person name="Lipzen A."/>
            <person name="Lombard V."/>
            <person name="Magnuson J."/>
            <person name="Maillard F."/>
            <person name="Murat C."/>
            <person name="Nolan M."/>
            <person name="Ohm R.A."/>
            <person name="Pangilinan J."/>
            <person name="Pereira M.F."/>
            <person name="Perotto S."/>
            <person name="Peter M."/>
            <person name="Pfister S."/>
            <person name="Riley R."/>
            <person name="Sitrit Y."/>
            <person name="Stielow J.B."/>
            <person name="Szollosi G."/>
            <person name="Zifcakova L."/>
            <person name="Stursova M."/>
            <person name="Spatafora J.W."/>
            <person name="Tedersoo L."/>
            <person name="Vaario L.M."/>
            <person name="Yamada A."/>
            <person name="Yan M."/>
            <person name="Wang P."/>
            <person name="Xu J."/>
            <person name="Bruns T."/>
            <person name="Baldrian P."/>
            <person name="Vilgalys R."/>
            <person name="Dunand C."/>
            <person name="Henrissat B."/>
            <person name="Grigoriev I.V."/>
            <person name="Hibbett D."/>
            <person name="Nagy L.G."/>
            <person name="Martin F.M."/>
        </authorList>
    </citation>
    <scope>NUCLEOTIDE SEQUENCE</scope>
    <source>
        <strain evidence="1">BED1</strain>
    </source>
</reference>
<reference evidence="1" key="1">
    <citation type="submission" date="2019-10" db="EMBL/GenBank/DDBJ databases">
        <authorList>
            <consortium name="DOE Joint Genome Institute"/>
            <person name="Kuo A."/>
            <person name="Miyauchi S."/>
            <person name="Kiss E."/>
            <person name="Drula E."/>
            <person name="Kohler A."/>
            <person name="Sanchez-Garcia M."/>
            <person name="Andreopoulos B."/>
            <person name="Barry K.W."/>
            <person name="Bonito G."/>
            <person name="Buee M."/>
            <person name="Carver A."/>
            <person name="Chen C."/>
            <person name="Cichocki N."/>
            <person name="Clum A."/>
            <person name="Culley D."/>
            <person name="Crous P.W."/>
            <person name="Fauchery L."/>
            <person name="Girlanda M."/>
            <person name="Hayes R."/>
            <person name="Keri Z."/>
            <person name="LaButti K."/>
            <person name="Lipzen A."/>
            <person name="Lombard V."/>
            <person name="Magnuson J."/>
            <person name="Maillard F."/>
            <person name="Morin E."/>
            <person name="Murat C."/>
            <person name="Nolan M."/>
            <person name="Ohm R."/>
            <person name="Pangilinan J."/>
            <person name="Pereira M."/>
            <person name="Perotto S."/>
            <person name="Peter M."/>
            <person name="Riley R."/>
            <person name="Sitrit Y."/>
            <person name="Stielow B."/>
            <person name="Szollosi G."/>
            <person name="Zifcakova L."/>
            <person name="Stursova M."/>
            <person name="Spatafora J.W."/>
            <person name="Tedersoo L."/>
            <person name="Vaario L.-M."/>
            <person name="Yamada A."/>
            <person name="Yan M."/>
            <person name="Wang P."/>
            <person name="Xu J."/>
            <person name="Bruns T."/>
            <person name="Baldrian P."/>
            <person name="Vilgalys R."/>
            <person name="Henrissat B."/>
            <person name="Grigoriev I.V."/>
            <person name="Hibbett D."/>
            <person name="Nagy L.G."/>
            <person name="Martin F.M."/>
        </authorList>
    </citation>
    <scope>NUCLEOTIDE SEQUENCE</scope>
    <source>
        <strain evidence="1">BED1</strain>
    </source>
</reference>
<proteinExistence type="predicted"/>
<evidence type="ECO:0000313" key="1">
    <source>
        <dbReference type="EMBL" id="KAF8433741.1"/>
    </source>
</evidence>
<feature type="non-terminal residue" evidence="1">
    <location>
        <position position="169"/>
    </location>
</feature>
<sequence>ENWVMHTRPILQDYADRQTSLPLGRRLEVTIDEPPKFILAAVQLLVNRDQKGCAGRSGRLGPQLIENFVDIDRWAKEYFRSRHDLQVVDSDVPALLTIVINNFYEGQVQLIDRLVEFALENMHFCGRSSLNVEDFAFGFDFKMSQDLPFYVETSSQIRERGQRTFIHAL</sequence>
<evidence type="ECO:0000313" key="2">
    <source>
        <dbReference type="Proteomes" id="UP001194468"/>
    </source>
</evidence>
<keyword evidence="2" id="KW-1185">Reference proteome</keyword>
<organism evidence="1 2">
    <name type="scientific">Boletus edulis BED1</name>
    <dbReference type="NCBI Taxonomy" id="1328754"/>
    <lineage>
        <taxon>Eukaryota</taxon>
        <taxon>Fungi</taxon>
        <taxon>Dikarya</taxon>
        <taxon>Basidiomycota</taxon>
        <taxon>Agaricomycotina</taxon>
        <taxon>Agaricomycetes</taxon>
        <taxon>Agaricomycetidae</taxon>
        <taxon>Boletales</taxon>
        <taxon>Boletineae</taxon>
        <taxon>Boletaceae</taxon>
        <taxon>Boletoideae</taxon>
        <taxon>Boletus</taxon>
    </lineage>
</organism>